<dbReference type="EMBL" id="VHSG01000010">
    <property type="protein sequence ID" value="TQV80032.1"/>
    <property type="molecule type" value="Genomic_DNA"/>
</dbReference>
<comment type="caution">
    <text evidence="1">The sequence shown here is derived from an EMBL/GenBank/DDBJ whole genome shotgun (WGS) entry which is preliminary data.</text>
</comment>
<evidence type="ECO:0000313" key="1">
    <source>
        <dbReference type="EMBL" id="TQV80032.1"/>
    </source>
</evidence>
<gene>
    <name evidence="1" type="ORF">FKG94_10180</name>
</gene>
<evidence type="ECO:0008006" key="3">
    <source>
        <dbReference type="Google" id="ProtNLM"/>
    </source>
</evidence>
<keyword evidence="2" id="KW-1185">Reference proteome</keyword>
<dbReference type="Proteomes" id="UP000319732">
    <property type="component" value="Unassembled WGS sequence"/>
</dbReference>
<proteinExistence type="predicted"/>
<protein>
    <recommendedName>
        <fullName evidence="3">Uracil-DNA glycosylase-like domain-containing protein</fullName>
    </recommendedName>
</protein>
<evidence type="ECO:0000313" key="2">
    <source>
        <dbReference type="Proteomes" id="UP000319732"/>
    </source>
</evidence>
<reference evidence="1 2" key="1">
    <citation type="submission" date="2019-06" db="EMBL/GenBank/DDBJ databases">
        <title>Whole genome sequence for Cellvibrionaceae sp. R142.</title>
        <authorList>
            <person name="Wang G."/>
        </authorList>
    </citation>
    <scope>NUCLEOTIDE SEQUENCE [LARGE SCALE GENOMIC DNA]</scope>
    <source>
        <strain evidence="1 2">R142</strain>
    </source>
</reference>
<dbReference type="InterPro" id="IPR036895">
    <property type="entry name" value="Uracil-DNA_glycosylase-like_sf"/>
</dbReference>
<dbReference type="AlphaFoldDB" id="A0A545TS41"/>
<name>A0A545TS41_9GAMM</name>
<dbReference type="OrthoDB" id="5727512at2"/>
<dbReference type="SUPFAM" id="SSF52141">
    <property type="entry name" value="Uracil-DNA glycosylase-like"/>
    <property type="match status" value="1"/>
</dbReference>
<dbReference type="RefSeq" id="WP_142904132.1">
    <property type="nucleotide sequence ID" value="NZ_ML660092.1"/>
</dbReference>
<sequence length="256" mass="26956">MDDYQRQTYLQHLGVDSYSPRWLLPGAAPSRACPLPPAGAASAAPVSAAPVLSPSPVAEAASTAAVEPVAAPVANPTEINPPATAPVADPPRQTAVAPVAAEVPRFALTVWRIGTELLVIDSREAQLALPTDRLLANIVAALGYRLPQLPKAQVLRWPVLENGAADQGEQEAREMVQAFLQAQAARQPLTHLLVMGETAARYVLDQSVPFVDILGTAMPVAPLSAAAIVVPSLAAMLQDPAQKAVTWRAVQPLRQH</sequence>
<organism evidence="1 2">
    <name type="scientific">Exilibacterium tricleocarpae</name>
    <dbReference type="NCBI Taxonomy" id="2591008"/>
    <lineage>
        <taxon>Bacteria</taxon>
        <taxon>Pseudomonadati</taxon>
        <taxon>Pseudomonadota</taxon>
        <taxon>Gammaproteobacteria</taxon>
        <taxon>Cellvibrionales</taxon>
        <taxon>Cellvibrionaceae</taxon>
        <taxon>Exilibacterium</taxon>
    </lineage>
</organism>
<accession>A0A545TS41</accession>